<organism evidence="4 5">
    <name type="scientific">Nonomuraea spiralis</name>
    <dbReference type="NCBI Taxonomy" id="46182"/>
    <lineage>
        <taxon>Bacteria</taxon>
        <taxon>Bacillati</taxon>
        <taxon>Actinomycetota</taxon>
        <taxon>Actinomycetes</taxon>
        <taxon>Streptosporangiales</taxon>
        <taxon>Streptosporangiaceae</taxon>
        <taxon>Nonomuraea</taxon>
    </lineage>
</organism>
<evidence type="ECO:0000256" key="2">
    <source>
        <dbReference type="SAM" id="MobiDB-lite"/>
    </source>
</evidence>
<accession>A0ABV5IND0</accession>
<dbReference type="SUPFAM" id="SSF55961">
    <property type="entry name" value="Bet v1-like"/>
    <property type="match status" value="1"/>
</dbReference>
<keyword evidence="5" id="KW-1185">Reference proteome</keyword>
<dbReference type="CDD" id="cd07814">
    <property type="entry name" value="SRPBCC_CalC_Aha1-like"/>
    <property type="match status" value="1"/>
</dbReference>
<gene>
    <name evidence="4" type="ORF">ACFFV7_29765</name>
</gene>
<feature type="domain" description="Activator of Hsp90 ATPase homologue 1/2-like C-terminal" evidence="3">
    <location>
        <begin position="14"/>
        <end position="135"/>
    </location>
</feature>
<dbReference type="Pfam" id="PF08327">
    <property type="entry name" value="AHSA1"/>
    <property type="match status" value="1"/>
</dbReference>
<dbReference type="RefSeq" id="WP_189652138.1">
    <property type="nucleotide sequence ID" value="NZ_BMRC01000025.1"/>
</dbReference>
<dbReference type="EMBL" id="JBHMEI010000029">
    <property type="protein sequence ID" value="MFB9205415.1"/>
    <property type="molecule type" value="Genomic_DNA"/>
</dbReference>
<evidence type="ECO:0000259" key="3">
    <source>
        <dbReference type="Pfam" id="PF08327"/>
    </source>
</evidence>
<protein>
    <submittedName>
        <fullName evidence="4">SRPBCC domain-containing protein</fullName>
    </submittedName>
</protein>
<evidence type="ECO:0000313" key="4">
    <source>
        <dbReference type="EMBL" id="MFB9205415.1"/>
    </source>
</evidence>
<comment type="caution">
    <text evidence="4">The sequence shown here is derived from an EMBL/GenBank/DDBJ whole genome shotgun (WGS) entry which is preliminary data.</text>
</comment>
<name>A0ABV5IND0_9ACTN</name>
<evidence type="ECO:0000256" key="1">
    <source>
        <dbReference type="ARBA" id="ARBA00006817"/>
    </source>
</evidence>
<dbReference type="Proteomes" id="UP001589647">
    <property type="component" value="Unassembled WGS sequence"/>
</dbReference>
<proteinExistence type="inferred from homology"/>
<evidence type="ECO:0000313" key="5">
    <source>
        <dbReference type="Proteomes" id="UP001589647"/>
    </source>
</evidence>
<feature type="region of interest" description="Disordered" evidence="2">
    <location>
        <begin position="141"/>
        <end position="161"/>
    </location>
</feature>
<comment type="similarity">
    <text evidence="1">Belongs to the AHA1 family.</text>
</comment>
<sequence length="161" mass="17625">MTSTADYQTTVRVKASPDVLFEALTTITGLAAWWNPATGSGATGGELQFLMNAPEPLVIRVEEATRPTSVRWTVIDCPFLPDWVGTRPTFTITPVDGDTSELVFRHRGLSEDLECFGMCSRSWQHYMTSLRDYLEVGGGSPFGSPADDARRQAQATGTPIH</sequence>
<dbReference type="InterPro" id="IPR013538">
    <property type="entry name" value="ASHA1/2-like_C"/>
</dbReference>
<dbReference type="InterPro" id="IPR023393">
    <property type="entry name" value="START-like_dom_sf"/>
</dbReference>
<dbReference type="Gene3D" id="3.30.530.20">
    <property type="match status" value="1"/>
</dbReference>
<reference evidence="4 5" key="1">
    <citation type="submission" date="2024-09" db="EMBL/GenBank/DDBJ databases">
        <authorList>
            <person name="Sun Q."/>
            <person name="Mori K."/>
        </authorList>
    </citation>
    <scope>NUCLEOTIDE SEQUENCE [LARGE SCALE GENOMIC DNA]</scope>
    <source>
        <strain evidence="4 5">CCM 3426</strain>
    </source>
</reference>